<sequence length="550" mass="65018">MQTPAQTNLSSDYYWDNYQFVLRYIKKHYKNLLIEPEIEFLNQFDLLSKSAQCLYLRLCSRSTTWFQTHKISYPEIDSLLDALQELIDIQFLQRYSADTILPELLHVLKKEICLEIAHQLFPDQKISKSLAKPNLVDLLSNQPHLGLISGDDFIQPTNKSYYLFTTFLFFGSRHRDLTEFVVRDLGHRQFVDVSEEDLIPYFASRKEIEQKWQLSLWREWFWEIKEQPDSVTSIMASFEANVLPMISDLTDLVIPAFEKMLFQVGRHLERNLQLEHALNIYAYASSINSLERRVRLLAKLKRTDEAIYWAEFGLEYIENPAEIHFFQDFLAKQASKKHIKKVTSSLKDAELIEIDISWQGNVEQGVVDYFQKQGYYATFSENRIWKNILGLLTWDLLFKEKKSGYHHPFQYAPSHYGQLEFAALSQQDFASRLEILDDADQALVFMQGVGERQQGILNPLVDWYSLDWEFMENAIRVIDPKALRSVLTYMWNHLATHAKGYPDLFIEKNGIYCFIEVKSPNDHLSAIQYFWHDYFRQIDIPFRLIRVQWK</sequence>
<evidence type="ECO:0000256" key="7">
    <source>
        <dbReference type="ARBA" id="ARBA00022723"/>
    </source>
</evidence>
<evidence type="ECO:0000259" key="11">
    <source>
        <dbReference type="SMART" id="SM00990"/>
    </source>
</evidence>
<dbReference type="Proteomes" id="UP001598138">
    <property type="component" value="Unassembled WGS sequence"/>
</dbReference>
<comment type="cofactor">
    <cofactor evidence="2">
        <name>Mn(2+)</name>
        <dbReference type="ChEBI" id="CHEBI:29035"/>
    </cofactor>
</comment>
<evidence type="ECO:0000256" key="6">
    <source>
        <dbReference type="ARBA" id="ARBA00022722"/>
    </source>
</evidence>
<evidence type="ECO:0000256" key="8">
    <source>
        <dbReference type="ARBA" id="ARBA00022801"/>
    </source>
</evidence>
<dbReference type="InterPro" id="IPR014883">
    <property type="entry name" value="VRR_NUC"/>
</dbReference>
<dbReference type="Pfam" id="PF21315">
    <property type="entry name" value="FAN1_HTH"/>
    <property type="match status" value="1"/>
</dbReference>
<proteinExistence type="inferred from homology"/>
<comment type="catalytic activity">
    <reaction evidence="1">
        <text>Hydrolytically removes 5'-nucleotides successively from the 3'-hydroxy termini of 3'-hydroxy-terminated oligonucleotides.</text>
        <dbReference type="EC" id="3.1.4.1"/>
    </reaction>
</comment>
<evidence type="ECO:0000256" key="1">
    <source>
        <dbReference type="ARBA" id="ARBA00000983"/>
    </source>
</evidence>
<keyword evidence="9" id="KW-0460">Magnesium</keyword>
<dbReference type="EMBL" id="JBBKXZ010000001">
    <property type="protein sequence ID" value="MFD3394100.1"/>
    <property type="molecule type" value="Genomic_DNA"/>
</dbReference>
<keyword evidence="8" id="KW-0378">Hydrolase</keyword>
<keyword evidence="6" id="KW-0540">Nuclease</keyword>
<evidence type="ECO:0000256" key="4">
    <source>
        <dbReference type="ARBA" id="ARBA00005533"/>
    </source>
</evidence>
<dbReference type="Pfam" id="PF08774">
    <property type="entry name" value="VRR_NUC"/>
    <property type="match status" value="1"/>
</dbReference>
<gene>
    <name evidence="12" type="ORF">U0R10_05660</name>
</gene>
<comment type="caution">
    <text evidence="12">The sequence shown here is derived from an EMBL/GenBank/DDBJ whole genome shotgun (WGS) entry which is preliminary data.</text>
</comment>
<reference evidence="12 13" key="1">
    <citation type="submission" date="2024-03" db="EMBL/GenBank/DDBJ databases">
        <title>Aquirufa genome sequencing.</title>
        <authorList>
            <person name="Pitt A."/>
            <person name="Hahn M.W."/>
        </authorList>
    </citation>
    <scope>NUCLEOTIDE SEQUENCE [LARGE SCALE GENOMIC DNA]</scope>
    <source>
        <strain evidence="12 13">OSTEICH-129V</strain>
    </source>
</reference>
<dbReference type="EC" id="3.1.4.1" evidence="5"/>
<dbReference type="PANTHER" id="PTHR15749">
    <property type="entry name" value="FANCONI-ASSOCIATED NUCLEASE 1"/>
    <property type="match status" value="1"/>
</dbReference>
<accession>A0ABW6DB09</accession>
<dbReference type="PANTHER" id="PTHR15749:SF4">
    <property type="entry name" value="FANCONI-ASSOCIATED NUCLEASE 1"/>
    <property type="match status" value="1"/>
</dbReference>
<evidence type="ECO:0000256" key="10">
    <source>
        <dbReference type="ARBA" id="ARBA00023211"/>
    </source>
</evidence>
<evidence type="ECO:0000313" key="13">
    <source>
        <dbReference type="Proteomes" id="UP001598138"/>
    </source>
</evidence>
<feature type="domain" description="VRR-NUC" evidence="11">
    <location>
        <begin position="437"/>
        <end position="549"/>
    </location>
</feature>
<dbReference type="InterPro" id="IPR033315">
    <property type="entry name" value="Fan1-like"/>
</dbReference>
<organism evidence="12 13">
    <name type="scientific">Aquirufa avitistagni</name>
    <dbReference type="NCBI Taxonomy" id="3104728"/>
    <lineage>
        <taxon>Bacteria</taxon>
        <taxon>Pseudomonadati</taxon>
        <taxon>Bacteroidota</taxon>
        <taxon>Cytophagia</taxon>
        <taxon>Cytophagales</taxon>
        <taxon>Flectobacillaceae</taxon>
        <taxon>Aquirufa</taxon>
    </lineage>
</organism>
<dbReference type="SMART" id="SM00990">
    <property type="entry name" value="VRR_NUC"/>
    <property type="match status" value="1"/>
</dbReference>
<keyword evidence="10" id="KW-0464">Manganese</keyword>
<dbReference type="InterPro" id="IPR049125">
    <property type="entry name" value="FAN1-like_WH"/>
</dbReference>
<comment type="similarity">
    <text evidence="4">Belongs to the FAN1 family.</text>
</comment>
<dbReference type="InterPro" id="IPR011856">
    <property type="entry name" value="tRNA_endonuc-like_dom_sf"/>
</dbReference>
<evidence type="ECO:0000313" key="12">
    <source>
        <dbReference type="EMBL" id="MFD3394100.1"/>
    </source>
</evidence>
<dbReference type="Gene3D" id="3.40.1350.10">
    <property type="match status" value="1"/>
</dbReference>
<comment type="cofactor">
    <cofactor evidence="3">
        <name>Mg(2+)</name>
        <dbReference type="ChEBI" id="CHEBI:18420"/>
    </cofactor>
</comment>
<evidence type="ECO:0000256" key="2">
    <source>
        <dbReference type="ARBA" id="ARBA00001936"/>
    </source>
</evidence>
<evidence type="ECO:0000256" key="3">
    <source>
        <dbReference type="ARBA" id="ARBA00001946"/>
    </source>
</evidence>
<evidence type="ECO:0000256" key="5">
    <source>
        <dbReference type="ARBA" id="ARBA00012029"/>
    </source>
</evidence>
<protein>
    <recommendedName>
        <fullName evidence="5">phosphodiesterase I</fullName>
        <ecNumber evidence="5">3.1.4.1</ecNumber>
    </recommendedName>
</protein>
<name>A0ABW6DB09_9BACT</name>
<dbReference type="RefSeq" id="WP_377982975.1">
    <property type="nucleotide sequence ID" value="NZ_JBBKXZ010000001.1"/>
</dbReference>
<keyword evidence="7" id="KW-0479">Metal-binding</keyword>
<keyword evidence="13" id="KW-1185">Reference proteome</keyword>
<evidence type="ECO:0000256" key="9">
    <source>
        <dbReference type="ARBA" id="ARBA00022842"/>
    </source>
</evidence>